<dbReference type="Pfam" id="PF21882">
    <property type="entry name" value="Gp53-like_C"/>
    <property type="match status" value="1"/>
</dbReference>
<dbReference type="InterPro" id="IPR054075">
    <property type="entry name" value="Gp53-like_C"/>
</dbReference>
<dbReference type="PATRIC" id="fig|84531.8.peg.1386"/>
<proteinExistence type="predicted"/>
<name>A0A0S2F7H5_LYSAN</name>
<dbReference type="AlphaFoldDB" id="A0A0S2F7H5"/>
<protein>
    <recommendedName>
        <fullName evidence="1">Putative tail fiber protein gp53-like C-terminal domain-containing protein</fullName>
    </recommendedName>
</protein>
<evidence type="ECO:0000313" key="2">
    <source>
        <dbReference type="EMBL" id="ALN79513.1"/>
    </source>
</evidence>
<evidence type="ECO:0000259" key="1">
    <source>
        <dbReference type="Pfam" id="PF21882"/>
    </source>
</evidence>
<keyword evidence="3" id="KW-1185">Reference proteome</keyword>
<dbReference type="EMBL" id="CP011129">
    <property type="protein sequence ID" value="ALN79513.1"/>
    <property type="molecule type" value="Genomic_DNA"/>
</dbReference>
<reference evidence="2 3" key="1">
    <citation type="journal article" date="2015" name="BMC Genomics">
        <title>Comparative genomics and metabolic profiling of the genus Lysobacter.</title>
        <authorList>
            <person name="de Bruijn I."/>
            <person name="Cheng X."/>
            <person name="de Jager V."/>
            <person name="Exposito R.G."/>
            <person name="Watrous J."/>
            <person name="Patel N."/>
            <person name="Postma J."/>
            <person name="Dorrestein P.C."/>
            <person name="Kobayashi D."/>
            <person name="Raaijmakers J.M."/>
        </authorList>
    </citation>
    <scope>NUCLEOTIDE SEQUENCE [LARGE SCALE GENOMIC DNA]</scope>
    <source>
        <strain evidence="2 3">76</strain>
    </source>
</reference>
<evidence type="ECO:0000313" key="3">
    <source>
        <dbReference type="Proteomes" id="UP000060787"/>
    </source>
</evidence>
<dbReference type="KEGG" id="lab:LA76x_1356"/>
<dbReference type="Proteomes" id="UP000060787">
    <property type="component" value="Chromosome"/>
</dbReference>
<accession>A0A0S2F7H5</accession>
<sequence>MFWRQRENHPKPAIGGFCRYWELEMAAFRVLDPFQTFFNLDSTAPAAGGRVDFFESGTSTPKAVYADPGLTTSNGSSIDLDAAGRLEVDCWGDGAYRVRQYDADDTLVKELDNIQPTTSSGLEIPTPLEAGAVLSNDGAILQWLQALFMPDPTGQNGKFPQANGSGYTLVDITIPTPAAPDIVLTGTGAAGSFRAGTTAVAKKFYLQWGSDTMAASGQTAAAGSFNFPAGFDEAPRVLIVGKSASVAAEGQIPAVAVTNTTTTGFSVAMNTDDYTRNGSRINSAVPFDWFAIGFKTV</sequence>
<dbReference type="STRING" id="84531.LA76x_1356"/>
<organism evidence="2 3">
    <name type="scientific">Lysobacter antibioticus</name>
    <dbReference type="NCBI Taxonomy" id="84531"/>
    <lineage>
        <taxon>Bacteria</taxon>
        <taxon>Pseudomonadati</taxon>
        <taxon>Pseudomonadota</taxon>
        <taxon>Gammaproteobacteria</taxon>
        <taxon>Lysobacterales</taxon>
        <taxon>Lysobacteraceae</taxon>
        <taxon>Lysobacter</taxon>
    </lineage>
</organism>
<dbReference type="Gene3D" id="2.60.40.3940">
    <property type="match status" value="1"/>
</dbReference>
<gene>
    <name evidence="2" type="ORF">LA76x_1356</name>
</gene>
<feature type="domain" description="Putative tail fiber protein gp53-like C-terminal" evidence="1">
    <location>
        <begin position="206"/>
        <end position="293"/>
    </location>
</feature>